<dbReference type="InterPro" id="IPR000683">
    <property type="entry name" value="Gfo/Idh/MocA-like_OxRdtase_N"/>
</dbReference>
<dbReference type="RefSeq" id="WP_316003567.1">
    <property type="nucleotide sequence ID" value="NZ_JAWDIT010000001.1"/>
</dbReference>
<dbReference type="PANTHER" id="PTHR43054:SF1">
    <property type="entry name" value="SCYLLO-INOSITOL 2-DEHYDROGENASE (NADP(+)) IOLU"/>
    <property type="match status" value="1"/>
</dbReference>
<dbReference type="Gene3D" id="3.40.50.720">
    <property type="entry name" value="NAD(P)-binding Rossmann-like Domain"/>
    <property type="match status" value="1"/>
</dbReference>
<evidence type="ECO:0000259" key="3">
    <source>
        <dbReference type="Pfam" id="PF22725"/>
    </source>
</evidence>
<evidence type="ECO:0000259" key="2">
    <source>
        <dbReference type="Pfam" id="PF01408"/>
    </source>
</evidence>
<dbReference type="InterPro" id="IPR036291">
    <property type="entry name" value="NAD(P)-bd_dom_sf"/>
</dbReference>
<keyword evidence="1" id="KW-0520">NAD</keyword>
<evidence type="ECO:0000313" key="4">
    <source>
        <dbReference type="EMBL" id="MDU0344900.1"/>
    </source>
</evidence>
<organism evidence="4 5">
    <name type="scientific">Microbacterium phycohabitans</name>
    <dbReference type="NCBI Taxonomy" id="3075993"/>
    <lineage>
        <taxon>Bacteria</taxon>
        <taxon>Bacillati</taxon>
        <taxon>Actinomycetota</taxon>
        <taxon>Actinomycetes</taxon>
        <taxon>Micrococcales</taxon>
        <taxon>Microbacteriaceae</taxon>
        <taxon>Microbacterium</taxon>
    </lineage>
</organism>
<dbReference type="Gene3D" id="3.30.360.10">
    <property type="entry name" value="Dihydrodipicolinate Reductase, domain 2"/>
    <property type="match status" value="1"/>
</dbReference>
<dbReference type="SUPFAM" id="SSF51735">
    <property type="entry name" value="NAD(P)-binding Rossmann-fold domains"/>
    <property type="match status" value="1"/>
</dbReference>
<feature type="domain" description="Gfo/Idh/MocA-like oxidoreductase N-terminal" evidence="2">
    <location>
        <begin position="2"/>
        <end position="118"/>
    </location>
</feature>
<sequence>MIRIGIVGTSSISERFAEAVGVVDGMVVSRVASRDADRARAFADAIGAPGIAVGLDDLLAAPDVDAVYLASPNSVHAEQISAAVDAGIPTLVEKPAVLSAADWDAALGHARSRGVVLLEAMRTAYDPGLAAVRDLLPRLGAVRRVSLRYEKRSARYDHVLAGEQTNIFDPSLGGSALRDLGVYPLHALVRLFGEPRSIRGARVGIASGTDGLGSALAVYDGFVADVAWSKITDTALPSEIQGEDGSLAIDAIDAPRRLTLTPRGQAPSVIEVDAPGNPMVGEVERLRQAVEGADIVGDQDLTAMTLRLVDEVLAVPLA</sequence>
<dbReference type="EMBL" id="JAWDIT010000001">
    <property type="protein sequence ID" value="MDU0344900.1"/>
    <property type="molecule type" value="Genomic_DNA"/>
</dbReference>
<dbReference type="Proteomes" id="UP001261125">
    <property type="component" value="Unassembled WGS sequence"/>
</dbReference>
<feature type="domain" description="GFO/IDH/MocA-like oxidoreductase" evidence="3">
    <location>
        <begin position="138"/>
        <end position="247"/>
    </location>
</feature>
<keyword evidence="5" id="KW-1185">Reference proteome</keyword>
<proteinExistence type="predicted"/>
<dbReference type="Pfam" id="PF01408">
    <property type="entry name" value="GFO_IDH_MocA"/>
    <property type="match status" value="1"/>
</dbReference>
<accession>A0ABU3SJC6</accession>
<dbReference type="SUPFAM" id="SSF55347">
    <property type="entry name" value="Glyceraldehyde-3-phosphate dehydrogenase-like, C-terminal domain"/>
    <property type="match status" value="1"/>
</dbReference>
<protein>
    <submittedName>
        <fullName evidence="4">Gfo/Idh/MocA family oxidoreductase</fullName>
    </submittedName>
</protein>
<dbReference type="PANTHER" id="PTHR43054">
    <property type="match status" value="1"/>
</dbReference>
<dbReference type="Pfam" id="PF22725">
    <property type="entry name" value="GFO_IDH_MocA_C3"/>
    <property type="match status" value="1"/>
</dbReference>
<dbReference type="InterPro" id="IPR055170">
    <property type="entry name" value="GFO_IDH_MocA-like_dom"/>
</dbReference>
<name>A0ABU3SJC6_9MICO</name>
<gene>
    <name evidence="4" type="ORF">RWH44_04215</name>
</gene>
<comment type="caution">
    <text evidence="4">The sequence shown here is derived from an EMBL/GenBank/DDBJ whole genome shotgun (WGS) entry which is preliminary data.</text>
</comment>
<reference evidence="4 5" key="1">
    <citation type="submission" date="2023-09" db="EMBL/GenBank/DDBJ databases">
        <title>Microbacterium fusihabitans sp. nov., Microbacterium phycihabitans sp. nov., and Microbacterium cervinum sp. nov., isolated from dried seaweeds of beach.</title>
        <authorList>
            <person name="Lee S.D."/>
        </authorList>
    </citation>
    <scope>NUCLEOTIDE SEQUENCE [LARGE SCALE GENOMIC DNA]</scope>
    <source>
        <strain evidence="4 5">KSW2-29</strain>
    </source>
</reference>
<evidence type="ECO:0000313" key="5">
    <source>
        <dbReference type="Proteomes" id="UP001261125"/>
    </source>
</evidence>
<evidence type="ECO:0000256" key="1">
    <source>
        <dbReference type="ARBA" id="ARBA00023027"/>
    </source>
</evidence>